<feature type="coiled-coil region" evidence="1">
    <location>
        <begin position="466"/>
        <end position="503"/>
    </location>
</feature>
<dbReference type="AlphaFoldDB" id="A0A8I0WUL3"/>
<dbReference type="NCBIfam" id="TIGR02675">
    <property type="entry name" value="tape_meas_nterm"/>
    <property type="match status" value="1"/>
</dbReference>
<feature type="coiled-coil region" evidence="1">
    <location>
        <begin position="759"/>
        <end position="789"/>
    </location>
</feature>
<sequence length="1080" mass="117226">MAKLRELIIKISANSSSFQSEIARASRMGENYYRIIEQGGRRASGASREMQRAIYDLNGELSSIKNTVSGVAGAFAGAFATQQLINYADVWSQLSGRLKLASTSMEDFKQAQQELMTLSQRTGTSIAANTNLYSRVAQSMRDAGYASSDVAKVTETIATSLKLSGASAEETSSVITQLSQALGSGVLRGEEFNAVMENGGRLAKMLADGMGTTIGGLREMSQNGLLTMDKIVPILTNTQQLRAEFEQLPATVSGSAQKIENAFMAWIGNVNETSGATRTLSTAMEGIANNIDGIASVSGVLIGLGLARYFGGLTTSVANATIGVARATKSEIAHAQAQLQGIKISTARARAAVYRAQQARLAAQSVEQQALAERRLASAQATLNRNISARRTAQENLNRVTSVGTRLLGGAMGLIGGVPGLVMAGATAWYIMHQRQQEARRSALEYANTLDTLKERMPNMTLSQSHDESKNIKKTLEVQIEEYEKQIAKIKNMERGIVSAQREADNLPEGVARERLQWRIKETVSALAVETQRLSQMEQEKERTTSALNAVDSQRNFLIRQQDLEQNKTHQSLLLMNAEQTKFNQIMNIGNSVLATRQALVNIPMRIPNAPLDDKQQTLINNSEREKILSSLTGEARVIKQAEFSADDVGLTNTPEHAENRQKYINNLVTAFQNREKLNESLQTGKATQSAYEKAQKEAERTAEQYERKIADLSVATEVQKVRASQGEKAASLYAASHENGAKWTDKQREAIERSSVALAEWTQKADDAVKKHRDMEEARKKLQEATVKFNDEASLATQTNSMNSREKSYFEESQQIDRIYNESAKKTEDIEARSKALDALENKYRSIALAESEWTAGLTRGMKDWVEESGNYATQTASVVQNAMGGMVDTISDKLNGNKASWKDWSVSVLKSIQNVLINAAVVNSLNAMAGAGGWMGAVGGFLGGVSAHAKGGVHSSESLGSYSNQIVSSPTYFAFAKGGAPNLGLMGEAGSEAIMPLTRTADGNLGVRVVGGNNQGTPSAPQVYITIDGNGNSETQSTNGFEQFGAEIGRFVDSRYRELMSKDIRPGGLIWNATRGGR</sequence>
<accession>A0A8I0WUL3</accession>
<feature type="region of interest" description="Disordered" evidence="2">
    <location>
        <begin position="681"/>
        <end position="700"/>
    </location>
</feature>
<dbReference type="Proteomes" id="UP000612266">
    <property type="component" value="Unassembled WGS sequence"/>
</dbReference>
<dbReference type="EMBL" id="JADSJR010000034">
    <property type="protein sequence ID" value="MBG2916139.1"/>
    <property type="molecule type" value="Genomic_DNA"/>
</dbReference>
<feature type="domain" description="Tail length tape measure" evidence="3">
    <location>
        <begin position="394"/>
        <end position="678"/>
    </location>
</feature>
<name>A0A8I0WUL3_9GAMM</name>
<proteinExistence type="predicted"/>
<reference evidence="6" key="1">
    <citation type="submission" date="2020-11" db="EMBL/GenBank/DDBJ databases">
        <title>Enhanced detection system for hospital associated transmission using whole genome sequencing surveillance.</title>
        <authorList>
            <person name="Harrison L.H."/>
            <person name="Van Tyne D."/>
            <person name="Marsh J.W."/>
            <person name="Griffith M.P."/>
            <person name="Snyder D.J."/>
            <person name="Cooper V.S."/>
            <person name="Mustapha M."/>
        </authorList>
    </citation>
    <scope>NUCLEOTIDE SEQUENCE</scope>
    <source>
        <strain evidence="6">PR00070</strain>
    </source>
</reference>
<evidence type="ECO:0000259" key="4">
    <source>
        <dbReference type="Pfam" id="PF09718"/>
    </source>
</evidence>
<dbReference type="NCBIfam" id="TIGR01541">
    <property type="entry name" value="tape_meas_lam_C"/>
    <property type="match status" value="1"/>
</dbReference>
<evidence type="ECO:0000259" key="5">
    <source>
        <dbReference type="Pfam" id="PF20155"/>
    </source>
</evidence>
<dbReference type="Pfam" id="PF09718">
    <property type="entry name" value="Tape_meas_lam_C"/>
    <property type="match status" value="1"/>
</dbReference>
<evidence type="ECO:0000313" key="6">
    <source>
        <dbReference type="EMBL" id="MBG2916139.1"/>
    </source>
</evidence>
<keyword evidence="1" id="KW-0175">Coiled coil</keyword>
<feature type="domain" description="Bacteriophage tail tape measure C-terminal" evidence="4">
    <location>
        <begin position="854"/>
        <end position="927"/>
    </location>
</feature>
<protein>
    <submittedName>
        <fullName evidence="6">Phage tail tape measure protein</fullName>
    </submittedName>
</protein>
<feature type="domain" description="Tape measure protein N-terminal" evidence="5">
    <location>
        <begin position="82"/>
        <end position="272"/>
    </location>
</feature>
<dbReference type="Pfam" id="PF20155">
    <property type="entry name" value="TMP_3"/>
    <property type="match status" value="1"/>
</dbReference>
<evidence type="ECO:0000313" key="7">
    <source>
        <dbReference type="Proteomes" id="UP000612266"/>
    </source>
</evidence>
<evidence type="ECO:0000259" key="3">
    <source>
        <dbReference type="Pfam" id="PF06120"/>
    </source>
</evidence>
<dbReference type="Pfam" id="PF06120">
    <property type="entry name" value="Phage_HK97_TLTM"/>
    <property type="match status" value="1"/>
</dbReference>
<evidence type="ECO:0000256" key="1">
    <source>
        <dbReference type="SAM" id="Coils"/>
    </source>
</evidence>
<feature type="coiled-coil region" evidence="1">
    <location>
        <begin position="527"/>
        <end position="554"/>
    </location>
</feature>
<dbReference type="RefSeq" id="WP_196564015.1">
    <property type="nucleotide sequence ID" value="NZ_JADSJR010000034.1"/>
</dbReference>
<dbReference type="InterPro" id="IPR009302">
    <property type="entry name" value="Tail_length_tape_measure"/>
</dbReference>
<evidence type="ECO:0000256" key="2">
    <source>
        <dbReference type="SAM" id="MobiDB-lite"/>
    </source>
</evidence>
<dbReference type="InterPro" id="IPR006431">
    <property type="entry name" value="Phage_tape_meas_C"/>
</dbReference>
<dbReference type="InterPro" id="IPR013491">
    <property type="entry name" value="Tape_meas_N"/>
</dbReference>
<feature type="compositionally biased region" description="Polar residues" evidence="2">
    <location>
        <begin position="681"/>
        <end position="691"/>
    </location>
</feature>
<organism evidence="6 7">
    <name type="scientific">Proteus terrae subsp. cibarius</name>
    <dbReference type="NCBI Taxonomy" id="626774"/>
    <lineage>
        <taxon>Bacteria</taxon>
        <taxon>Pseudomonadati</taxon>
        <taxon>Pseudomonadota</taxon>
        <taxon>Gammaproteobacteria</taxon>
        <taxon>Enterobacterales</taxon>
        <taxon>Morganellaceae</taxon>
        <taxon>Proteus</taxon>
    </lineage>
</organism>
<gene>
    <name evidence="6" type="ORF">I4901_17390</name>
</gene>
<comment type="caution">
    <text evidence="6">The sequence shown here is derived from an EMBL/GenBank/DDBJ whole genome shotgun (WGS) entry which is preliminary data.</text>
</comment>